<organism evidence="2 3">
    <name type="scientific">Pleurodeles waltl</name>
    <name type="common">Iberian ribbed newt</name>
    <dbReference type="NCBI Taxonomy" id="8319"/>
    <lineage>
        <taxon>Eukaryota</taxon>
        <taxon>Metazoa</taxon>
        <taxon>Chordata</taxon>
        <taxon>Craniata</taxon>
        <taxon>Vertebrata</taxon>
        <taxon>Euteleostomi</taxon>
        <taxon>Amphibia</taxon>
        <taxon>Batrachia</taxon>
        <taxon>Caudata</taxon>
        <taxon>Salamandroidea</taxon>
        <taxon>Salamandridae</taxon>
        <taxon>Pleurodelinae</taxon>
        <taxon>Pleurodeles</taxon>
    </lineage>
</organism>
<evidence type="ECO:0008006" key="4">
    <source>
        <dbReference type="Google" id="ProtNLM"/>
    </source>
</evidence>
<reference evidence="2" key="1">
    <citation type="journal article" date="2022" name="bioRxiv">
        <title>Sequencing and chromosome-scale assembly of the giantPleurodeles waltlgenome.</title>
        <authorList>
            <person name="Brown T."/>
            <person name="Elewa A."/>
            <person name="Iarovenko S."/>
            <person name="Subramanian E."/>
            <person name="Araus A.J."/>
            <person name="Petzold A."/>
            <person name="Susuki M."/>
            <person name="Suzuki K.-i.T."/>
            <person name="Hayashi T."/>
            <person name="Toyoda A."/>
            <person name="Oliveira C."/>
            <person name="Osipova E."/>
            <person name="Leigh N.D."/>
            <person name="Simon A."/>
            <person name="Yun M.H."/>
        </authorList>
    </citation>
    <scope>NUCLEOTIDE SEQUENCE</scope>
    <source>
        <strain evidence="2">20211129_DDA</strain>
        <tissue evidence="2">Liver</tissue>
    </source>
</reference>
<keyword evidence="3" id="KW-1185">Reference proteome</keyword>
<feature type="region of interest" description="Disordered" evidence="1">
    <location>
        <begin position="24"/>
        <end position="43"/>
    </location>
</feature>
<proteinExistence type="predicted"/>
<feature type="compositionally biased region" description="Polar residues" evidence="1">
    <location>
        <begin position="24"/>
        <end position="34"/>
    </location>
</feature>
<sequence>MGLWAPLWFRGKIAGSALQGTLLSHTRSGSPQSTVRHHRTGPKPVRAQIVPTAAPQLPKFMGAAIHVGCDRSGWVPTSAQAHVDVAGIKRRVHNI</sequence>
<name>A0AAV7L047_PLEWA</name>
<comment type="caution">
    <text evidence="2">The sequence shown here is derived from an EMBL/GenBank/DDBJ whole genome shotgun (WGS) entry which is preliminary data.</text>
</comment>
<gene>
    <name evidence="2" type="ORF">NDU88_002818</name>
</gene>
<dbReference type="Proteomes" id="UP001066276">
    <property type="component" value="Chromosome 12"/>
</dbReference>
<protein>
    <recommendedName>
        <fullName evidence="4">Secreted protein</fullName>
    </recommendedName>
</protein>
<evidence type="ECO:0000256" key="1">
    <source>
        <dbReference type="SAM" id="MobiDB-lite"/>
    </source>
</evidence>
<accession>A0AAV7L047</accession>
<dbReference type="AlphaFoldDB" id="A0AAV7L047"/>
<dbReference type="EMBL" id="JANPWB010000016">
    <property type="protein sequence ID" value="KAJ1082653.1"/>
    <property type="molecule type" value="Genomic_DNA"/>
</dbReference>
<evidence type="ECO:0000313" key="3">
    <source>
        <dbReference type="Proteomes" id="UP001066276"/>
    </source>
</evidence>
<evidence type="ECO:0000313" key="2">
    <source>
        <dbReference type="EMBL" id="KAJ1082653.1"/>
    </source>
</evidence>